<dbReference type="RefSeq" id="WP_121594744.1">
    <property type="nucleotide sequence ID" value="NZ_RCHD01000038.1"/>
</dbReference>
<dbReference type="AlphaFoldDB" id="A0A498CTN4"/>
<evidence type="ECO:0000313" key="2">
    <source>
        <dbReference type="Proteomes" id="UP000267166"/>
    </source>
</evidence>
<evidence type="ECO:0000313" key="1">
    <source>
        <dbReference type="EMBL" id="RLL32498.1"/>
    </source>
</evidence>
<proteinExistence type="predicted"/>
<name>A0A498CTN4_9GAMM</name>
<comment type="caution">
    <text evidence="1">The sequence shown here is derived from an EMBL/GenBank/DDBJ whole genome shotgun (WGS) entry which is preliminary data.</text>
</comment>
<reference evidence="1 2" key="1">
    <citation type="submission" date="2018-09" db="EMBL/GenBank/DDBJ databases">
        <title>The draft genome of Acinetobacter sp. strains.</title>
        <authorList>
            <person name="Qin J."/>
            <person name="Feng Y."/>
            <person name="Zong Z."/>
        </authorList>
    </citation>
    <scope>NUCLEOTIDE SEQUENCE [LARGE SCALE GENOMIC DNA]</scope>
    <source>
        <strain evidence="1 2">WCHAc060003</strain>
    </source>
</reference>
<dbReference type="Proteomes" id="UP000267166">
    <property type="component" value="Unassembled WGS sequence"/>
</dbReference>
<protein>
    <recommendedName>
        <fullName evidence="3">Helix-turn-helix domain-containing protein</fullName>
    </recommendedName>
</protein>
<organism evidence="1 2">
    <name type="scientific">Acinetobacter cumulans</name>
    <dbReference type="NCBI Taxonomy" id="2136182"/>
    <lineage>
        <taxon>Bacteria</taxon>
        <taxon>Pseudomonadati</taxon>
        <taxon>Pseudomonadota</taxon>
        <taxon>Gammaproteobacteria</taxon>
        <taxon>Moraxellales</taxon>
        <taxon>Moraxellaceae</taxon>
        <taxon>Acinetobacter</taxon>
    </lineage>
</organism>
<gene>
    <name evidence="1" type="ORF">D9K80_13825</name>
</gene>
<accession>A0A498CTN4</accession>
<dbReference type="EMBL" id="RCHD01000038">
    <property type="protein sequence ID" value="RLL32498.1"/>
    <property type="molecule type" value="Genomic_DNA"/>
</dbReference>
<sequence>MSIEADKATLLKLGGSTKVAELLGYKDKQRVQNWMKRGIPARVKLEYPHLFLNPNIQSNSTT</sequence>
<evidence type="ECO:0008006" key="3">
    <source>
        <dbReference type="Google" id="ProtNLM"/>
    </source>
</evidence>